<dbReference type="AlphaFoldDB" id="A0A7J8GB26"/>
<proteinExistence type="predicted"/>
<gene>
    <name evidence="3" type="ORF">HJG63_011507</name>
</gene>
<dbReference type="Pfam" id="PF03114">
    <property type="entry name" value="BAR"/>
    <property type="match status" value="1"/>
</dbReference>
<dbReference type="InterPro" id="IPR027267">
    <property type="entry name" value="AH/BAR_dom_sf"/>
</dbReference>
<comment type="caution">
    <text evidence="3">The sequence shown here is derived from an EMBL/GenBank/DDBJ whole genome shotgun (WGS) entry which is preliminary data.</text>
</comment>
<feature type="region of interest" description="Disordered" evidence="1">
    <location>
        <begin position="1"/>
        <end position="20"/>
    </location>
</feature>
<dbReference type="GO" id="GO:0005737">
    <property type="term" value="C:cytoplasm"/>
    <property type="evidence" value="ECO:0007669"/>
    <property type="project" value="InterPro"/>
</dbReference>
<evidence type="ECO:0000313" key="4">
    <source>
        <dbReference type="Proteomes" id="UP000593571"/>
    </source>
</evidence>
<dbReference type="Gene3D" id="1.20.1270.60">
    <property type="entry name" value="Arfaptin homology (AH) domain/BAR domain"/>
    <property type="match status" value="1"/>
</dbReference>
<dbReference type="SUPFAM" id="SSF103657">
    <property type="entry name" value="BAR/IMD domain-like"/>
    <property type="match status" value="1"/>
</dbReference>
<dbReference type="Proteomes" id="UP000593571">
    <property type="component" value="Unassembled WGS sequence"/>
</dbReference>
<evidence type="ECO:0000256" key="1">
    <source>
        <dbReference type="SAM" id="MobiDB-lite"/>
    </source>
</evidence>
<protein>
    <recommendedName>
        <fullName evidence="2">BAR domain-containing protein</fullName>
    </recommendedName>
</protein>
<reference evidence="3 4" key="1">
    <citation type="journal article" date="2020" name="Nature">
        <title>Six reference-quality genomes reveal evolution of bat adaptations.</title>
        <authorList>
            <person name="Jebb D."/>
            <person name="Huang Z."/>
            <person name="Pippel M."/>
            <person name="Hughes G.M."/>
            <person name="Lavrichenko K."/>
            <person name="Devanna P."/>
            <person name="Winkler S."/>
            <person name="Jermiin L.S."/>
            <person name="Skirmuntt E.C."/>
            <person name="Katzourakis A."/>
            <person name="Burkitt-Gray L."/>
            <person name="Ray D.A."/>
            <person name="Sullivan K.A.M."/>
            <person name="Roscito J.G."/>
            <person name="Kirilenko B.M."/>
            <person name="Davalos L.M."/>
            <person name="Corthals A.P."/>
            <person name="Power M.L."/>
            <person name="Jones G."/>
            <person name="Ransome R.D."/>
            <person name="Dechmann D.K.N."/>
            <person name="Locatelli A.G."/>
            <person name="Puechmaille S.J."/>
            <person name="Fedrigo O."/>
            <person name="Jarvis E.D."/>
            <person name="Hiller M."/>
            <person name="Vernes S.C."/>
            <person name="Myers E.W."/>
            <person name="Teeling E.C."/>
        </authorList>
    </citation>
    <scope>NUCLEOTIDE SEQUENCE [LARGE SCALE GENOMIC DNA]</scope>
    <source>
        <strain evidence="3">MRouAeg1</strain>
        <tissue evidence="3">Muscle</tissue>
    </source>
</reference>
<feature type="domain" description="BAR" evidence="2">
    <location>
        <begin position="6"/>
        <end position="130"/>
    </location>
</feature>
<dbReference type="InterPro" id="IPR004148">
    <property type="entry name" value="BAR_dom"/>
</dbReference>
<evidence type="ECO:0000259" key="2">
    <source>
        <dbReference type="Pfam" id="PF03114"/>
    </source>
</evidence>
<organism evidence="3 4">
    <name type="scientific">Rousettus aegyptiacus</name>
    <name type="common">Egyptian fruit bat</name>
    <name type="synonym">Pteropus aegyptiacus</name>
    <dbReference type="NCBI Taxonomy" id="9407"/>
    <lineage>
        <taxon>Eukaryota</taxon>
        <taxon>Metazoa</taxon>
        <taxon>Chordata</taxon>
        <taxon>Craniata</taxon>
        <taxon>Vertebrata</taxon>
        <taxon>Euteleostomi</taxon>
        <taxon>Mammalia</taxon>
        <taxon>Eutheria</taxon>
        <taxon>Laurasiatheria</taxon>
        <taxon>Chiroptera</taxon>
        <taxon>Yinpterochiroptera</taxon>
        <taxon>Pteropodoidea</taxon>
        <taxon>Pteropodidae</taxon>
        <taxon>Rousettinae</taxon>
        <taxon>Rousettus</taxon>
    </lineage>
</organism>
<evidence type="ECO:0000313" key="3">
    <source>
        <dbReference type="EMBL" id="KAF6456859.1"/>
    </source>
</evidence>
<keyword evidence="4" id="KW-1185">Reference proteome</keyword>
<accession>A0A7J8GB26</accession>
<sequence length="134" mass="14930">MSVAGLKKQLHKATQKMSEKVRGAERIKLGDDFKEIKRKVDVTSKAVMEITTKTIGYLKPNPASRSKLSTISTMSKIHGQEKEPGNSQDEALLTEAMLRFGREFGDDCSFGPVLGKVGEAMQELSEVKDSWIWK</sequence>
<name>A0A7J8GB26_ROUAE</name>
<dbReference type="EMBL" id="JACASE010000006">
    <property type="protein sequence ID" value="KAF6456859.1"/>
    <property type="molecule type" value="Genomic_DNA"/>
</dbReference>